<protein>
    <submittedName>
        <fullName evidence="2">Dipicolinate synthase subunit B</fullName>
    </submittedName>
</protein>
<accession>A0ABT2LYP5</accession>
<dbReference type="PIRSF" id="PIRSF001390">
    <property type="entry name" value="Dipicolinate_synth_subunit_B"/>
    <property type="match status" value="1"/>
</dbReference>
<organism evidence="2 3">
    <name type="scientific">Eubacterium album</name>
    <dbReference type="NCBI Taxonomy" id="2978477"/>
    <lineage>
        <taxon>Bacteria</taxon>
        <taxon>Bacillati</taxon>
        <taxon>Bacillota</taxon>
        <taxon>Clostridia</taxon>
        <taxon>Eubacteriales</taxon>
        <taxon>Eubacteriaceae</taxon>
        <taxon>Eubacterium</taxon>
    </lineage>
</organism>
<comment type="caution">
    <text evidence="2">The sequence shown here is derived from an EMBL/GenBank/DDBJ whole genome shotgun (WGS) entry which is preliminary data.</text>
</comment>
<proteinExistence type="predicted"/>
<reference evidence="2" key="1">
    <citation type="submission" date="2022-09" db="EMBL/GenBank/DDBJ databases">
        <title>Eubacterium sp. LFL-14 isolated from human feces.</title>
        <authorList>
            <person name="Liu F."/>
        </authorList>
    </citation>
    <scope>NUCLEOTIDE SEQUENCE</scope>
    <source>
        <strain evidence="2">LFL-14</strain>
    </source>
</reference>
<dbReference type="Proteomes" id="UP001431199">
    <property type="component" value="Unassembled WGS sequence"/>
</dbReference>
<dbReference type="SUPFAM" id="SSF52507">
    <property type="entry name" value="Homo-oligomeric flavin-containing Cys decarboxylases, HFCD"/>
    <property type="match status" value="1"/>
</dbReference>
<dbReference type="InterPro" id="IPR003382">
    <property type="entry name" value="Flavoprotein"/>
</dbReference>
<sequence>MNHSLDNKNIGIGITGSYCTYKKVFNELKRLSEANTNLYTIFSDNASKTDSRFGNHEDFLNLAKELSNKEPITTITGAEPIGPKSMFDVLVIAPCTGNTLSKLANGISDTPVLMACKAHLRNNKPLVICLSTNDALGMNLKNIGILLNTKNIYFVPFGMDDYISKPNSMTAHVDLLQDTIVKALQGRQIQPVIQSPHVTIT</sequence>
<dbReference type="EMBL" id="JAODBU010000001">
    <property type="protein sequence ID" value="MCT7397487.1"/>
    <property type="molecule type" value="Genomic_DNA"/>
</dbReference>
<dbReference type="InterPro" id="IPR036551">
    <property type="entry name" value="Flavin_trans-like"/>
</dbReference>
<evidence type="ECO:0000313" key="3">
    <source>
        <dbReference type="Proteomes" id="UP001431199"/>
    </source>
</evidence>
<dbReference type="Pfam" id="PF02441">
    <property type="entry name" value="Flavoprotein"/>
    <property type="match status" value="1"/>
</dbReference>
<gene>
    <name evidence="2" type="ORF">N5B56_00105</name>
</gene>
<dbReference type="NCBIfam" id="NF006161">
    <property type="entry name" value="PRK08305.1"/>
    <property type="match status" value="1"/>
</dbReference>
<dbReference type="NCBIfam" id="TIGR02852">
    <property type="entry name" value="spore_dpaB"/>
    <property type="match status" value="1"/>
</dbReference>
<dbReference type="InterPro" id="IPR014214">
    <property type="entry name" value="Dipicolinic_acid_synth_B"/>
</dbReference>
<evidence type="ECO:0000313" key="2">
    <source>
        <dbReference type="EMBL" id="MCT7397487.1"/>
    </source>
</evidence>
<dbReference type="RefSeq" id="WP_260978024.1">
    <property type="nucleotide sequence ID" value="NZ_JAODBU010000001.1"/>
</dbReference>
<keyword evidence="3" id="KW-1185">Reference proteome</keyword>
<name>A0ABT2LYP5_9FIRM</name>
<feature type="domain" description="Flavoprotein" evidence="1">
    <location>
        <begin position="8"/>
        <end position="191"/>
    </location>
</feature>
<dbReference type="Gene3D" id="3.40.50.1950">
    <property type="entry name" value="Flavin prenyltransferase-like"/>
    <property type="match status" value="1"/>
</dbReference>
<evidence type="ECO:0000259" key="1">
    <source>
        <dbReference type="Pfam" id="PF02441"/>
    </source>
</evidence>